<accession>A0A8R1IXS3</accession>
<keyword evidence="2" id="KW-1185">Reference proteome</keyword>
<organism evidence="1 2">
    <name type="scientific">Caenorhabditis japonica</name>
    <dbReference type="NCBI Taxonomy" id="281687"/>
    <lineage>
        <taxon>Eukaryota</taxon>
        <taxon>Metazoa</taxon>
        <taxon>Ecdysozoa</taxon>
        <taxon>Nematoda</taxon>
        <taxon>Chromadorea</taxon>
        <taxon>Rhabditida</taxon>
        <taxon>Rhabditina</taxon>
        <taxon>Rhabditomorpha</taxon>
        <taxon>Rhabditoidea</taxon>
        <taxon>Rhabditidae</taxon>
        <taxon>Peloderinae</taxon>
        <taxon>Caenorhabditis</taxon>
    </lineage>
</organism>
<dbReference type="EnsemblMetazoa" id="CJA42122.1">
    <property type="protein sequence ID" value="CJA42122.1"/>
    <property type="gene ID" value="WBGene00217970"/>
</dbReference>
<evidence type="ECO:0000313" key="1">
    <source>
        <dbReference type="EnsemblMetazoa" id="CJA42122.1"/>
    </source>
</evidence>
<protein>
    <submittedName>
        <fullName evidence="1">Uncharacterized protein</fullName>
    </submittedName>
</protein>
<reference evidence="1" key="2">
    <citation type="submission" date="2022-06" db="UniProtKB">
        <authorList>
            <consortium name="EnsemblMetazoa"/>
        </authorList>
    </citation>
    <scope>IDENTIFICATION</scope>
    <source>
        <strain evidence="1">DF5081</strain>
    </source>
</reference>
<dbReference type="AlphaFoldDB" id="A0A8R1IXS3"/>
<reference evidence="2" key="1">
    <citation type="submission" date="2010-08" db="EMBL/GenBank/DDBJ databases">
        <authorList>
            <consortium name="Caenorhabditis japonica Sequencing Consortium"/>
            <person name="Wilson R.K."/>
        </authorList>
    </citation>
    <scope>NUCLEOTIDE SEQUENCE [LARGE SCALE GENOMIC DNA]</scope>
    <source>
        <strain evidence="2">DF5081</strain>
    </source>
</reference>
<sequence>MSLFFWFCPAWNRIGNGTFACHVMFPRVRKEAELAASSGNILTHFEFLCDLARSESNRIEKYCFIVMTSSF</sequence>
<proteinExistence type="predicted"/>
<evidence type="ECO:0000313" key="2">
    <source>
        <dbReference type="Proteomes" id="UP000005237"/>
    </source>
</evidence>
<name>A0A8R1IXS3_CAEJA</name>
<dbReference type="Proteomes" id="UP000005237">
    <property type="component" value="Unassembled WGS sequence"/>
</dbReference>